<feature type="transmembrane region" description="Helical" evidence="6">
    <location>
        <begin position="70"/>
        <end position="88"/>
    </location>
</feature>
<dbReference type="InterPro" id="IPR011701">
    <property type="entry name" value="MFS"/>
</dbReference>
<name>A0A4Y9SBQ4_9BURK</name>
<comment type="subcellular location">
    <subcellularLocation>
        <location evidence="1">Cell membrane</location>
        <topology evidence="1">Multi-pass membrane protein</topology>
    </subcellularLocation>
</comment>
<dbReference type="GO" id="GO:0005886">
    <property type="term" value="C:plasma membrane"/>
    <property type="evidence" value="ECO:0007669"/>
    <property type="project" value="UniProtKB-SubCell"/>
</dbReference>
<dbReference type="EMBL" id="SPVG01000166">
    <property type="protein sequence ID" value="TFW19593.1"/>
    <property type="molecule type" value="Genomic_DNA"/>
</dbReference>
<dbReference type="Gene3D" id="1.20.1250.20">
    <property type="entry name" value="MFS general substrate transporter like domains"/>
    <property type="match status" value="1"/>
</dbReference>
<dbReference type="Proteomes" id="UP000297729">
    <property type="component" value="Unassembled WGS sequence"/>
</dbReference>
<proteinExistence type="predicted"/>
<feature type="transmembrane region" description="Helical" evidence="6">
    <location>
        <begin position="39"/>
        <end position="63"/>
    </location>
</feature>
<keyword evidence="9" id="KW-1185">Reference proteome</keyword>
<accession>A0A4Y9SBQ4</accession>
<evidence type="ECO:0000256" key="3">
    <source>
        <dbReference type="ARBA" id="ARBA00022692"/>
    </source>
</evidence>
<feature type="transmembrane region" description="Helical" evidence="6">
    <location>
        <begin position="355"/>
        <end position="374"/>
    </location>
</feature>
<feature type="transmembrane region" description="Helical" evidence="6">
    <location>
        <begin position="199"/>
        <end position="222"/>
    </location>
</feature>
<dbReference type="PANTHER" id="PTHR43124:SF10">
    <property type="entry name" value="PURINE EFFLUX PUMP PBUE"/>
    <property type="match status" value="1"/>
</dbReference>
<evidence type="ECO:0000256" key="2">
    <source>
        <dbReference type="ARBA" id="ARBA00022475"/>
    </source>
</evidence>
<evidence type="ECO:0000313" key="8">
    <source>
        <dbReference type="EMBL" id="TFW19593.1"/>
    </source>
</evidence>
<dbReference type="PROSITE" id="PS50850">
    <property type="entry name" value="MFS"/>
    <property type="match status" value="1"/>
</dbReference>
<keyword evidence="4 6" id="KW-1133">Transmembrane helix</keyword>
<keyword evidence="2" id="KW-1003">Cell membrane</keyword>
<dbReference type="Pfam" id="PF07690">
    <property type="entry name" value="MFS_1"/>
    <property type="match status" value="1"/>
</dbReference>
<organism evidence="8 9">
    <name type="scientific">Duganella callida</name>
    <dbReference type="NCBI Taxonomy" id="2561932"/>
    <lineage>
        <taxon>Bacteria</taxon>
        <taxon>Pseudomonadati</taxon>
        <taxon>Pseudomonadota</taxon>
        <taxon>Betaproteobacteria</taxon>
        <taxon>Burkholderiales</taxon>
        <taxon>Oxalobacteraceae</taxon>
        <taxon>Telluria group</taxon>
        <taxon>Duganella</taxon>
    </lineage>
</organism>
<evidence type="ECO:0000256" key="5">
    <source>
        <dbReference type="ARBA" id="ARBA00023136"/>
    </source>
</evidence>
<keyword evidence="5 6" id="KW-0472">Membrane</keyword>
<dbReference type="GO" id="GO:0022857">
    <property type="term" value="F:transmembrane transporter activity"/>
    <property type="evidence" value="ECO:0007669"/>
    <property type="project" value="InterPro"/>
</dbReference>
<gene>
    <name evidence="8" type="ORF">E4L98_16075</name>
</gene>
<feature type="transmembrane region" description="Helical" evidence="6">
    <location>
        <begin position="100"/>
        <end position="119"/>
    </location>
</feature>
<sequence>MDKRLLILALGMFALGTDSFVVAGVLPAIARTFHTDVGLAGQLTTVYAIAYALLSPTVAALAGGVPRKRLMLSGLGIFVLANLATAFAPNFTLALVSRAFAGLGAAMYSPTATSTGAMIVKPEQRGQALTIILAGLTAATALGSPIGTVIGGLGDWRWTMVFVSVVGLLAAAGIALLLKEIPMPPKVSLRDRLAPLSDTRVGLVLATTLLAMAGNFVIYTYFSVVFDRVLSSTALFGALLVLWGSGGTMTNVVLSRLLDRFGPRWVLVVMLSVLVADMALLPWASGQLWSSVLAIAVWGVAGWGIMGPQQYRLVGLAPASAPVVLGLNTAATYLGVTAAGVLGAAGLHLLGGHNLALFAVILFVLAIVTSELAARRIEAADAVPGNLQLSK</sequence>
<evidence type="ECO:0000256" key="4">
    <source>
        <dbReference type="ARBA" id="ARBA00022989"/>
    </source>
</evidence>
<feature type="transmembrane region" description="Helical" evidence="6">
    <location>
        <begin position="131"/>
        <end position="150"/>
    </location>
</feature>
<protein>
    <submittedName>
        <fullName evidence="8">MFS transporter</fullName>
    </submittedName>
</protein>
<dbReference type="PANTHER" id="PTHR43124">
    <property type="entry name" value="PURINE EFFLUX PUMP PBUE"/>
    <property type="match status" value="1"/>
</dbReference>
<evidence type="ECO:0000256" key="6">
    <source>
        <dbReference type="SAM" id="Phobius"/>
    </source>
</evidence>
<feature type="transmembrane region" description="Helical" evidence="6">
    <location>
        <begin position="156"/>
        <end position="178"/>
    </location>
</feature>
<dbReference type="InterPro" id="IPR050189">
    <property type="entry name" value="MFS_Efflux_Transporters"/>
</dbReference>
<evidence type="ECO:0000313" key="9">
    <source>
        <dbReference type="Proteomes" id="UP000297729"/>
    </source>
</evidence>
<evidence type="ECO:0000256" key="1">
    <source>
        <dbReference type="ARBA" id="ARBA00004651"/>
    </source>
</evidence>
<feature type="transmembrane region" description="Helical" evidence="6">
    <location>
        <begin position="313"/>
        <end position="335"/>
    </location>
</feature>
<keyword evidence="3 6" id="KW-0812">Transmembrane</keyword>
<dbReference type="RefSeq" id="WP_135202567.1">
    <property type="nucleotide sequence ID" value="NZ_SPVG01000166.1"/>
</dbReference>
<dbReference type="OrthoDB" id="7029536at2"/>
<feature type="transmembrane region" description="Helical" evidence="6">
    <location>
        <begin position="289"/>
        <end position="306"/>
    </location>
</feature>
<dbReference type="InterPro" id="IPR036259">
    <property type="entry name" value="MFS_trans_sf"/>
</dbReference>
<dbReference type="InterPro" id="IPR020846">
    <property type="entry name" value="MFS_dom"/>
</dbReference>
<dbReference type="SUPFAM" id="SSF103473">
    <property type="entry name" value="MFS general substrate transporter"/>
    <property type="match status" value="1"/>
</dbReference>
<dbReference type="CDD" id="cd17324">
    <property type="entry name" value="MFS_NepI_like"/>
    <property type="match status" value="1"/>
</dbReference>
<dbReference type="AlphaFoldDB" id="A0A4Y9SBQ4"/>
<feature type="domain" description="Major facilitator superfamily (MFS) profile" evidence="7">
    <location>
        <begin position="4"/>
        <end position="377"/>
    </location>
</feature>
<feature type="transmembrane region" description="Helical" evidence="6">
    <location>
        <begin position="234"/>
        <end position="253"/>
    </location>
</feature>
<evidence type="ECO:0000259" key="7">
    <source>
        <dbReference type="PROSITE" id="PS50850"/>
    </source>
</evidence>
<feature type="transmembrane region" description="Helical" evidence="6">
    <location>
        <begin position="265"/>
        <end position="283"/>
    </location>
</feature>
<reference evidence="8 9" key="1">
    <citation type="submission" date="2019-03" db="EMBL/GenBank/DDBJ databases">
        <title>Draft Genome Sequence of Duganella callidus sp. nov., a Novel Duganella Species Isolated from Cultivated Soil.</title>
        <authorList>
            <person name="Raths R."/>
            <person name="Peta V."/>
            <person name="Bucking H."/>
        </authorList>
    </citation>
    <scope>NUCLEOTIDE SEQUENCE [LARGE SCALE GENOMIC DNA]</scope>
    <source>
        <strain evidence="8 9">DN04</strain>
    </source>
</reference>
<comment type="caution">
    <text evidence="8">The sequence shown here is derived from an EMBL/GenBank/DDBJ whole genome shotgun (WGS) entry which is preliminary data.</text>
</comment>